<evidence type="ECO:0000313" key="1">
    <source>
        <dbReference type="EMBL" id="MDW0112182.1"/>
    </source>
</evidence>
<reference evidence="1 2" key="1">
    <citation type="submission" date="2023-06" db="EMBL/GenBank/DDBJ databases">
        <title>Sporosarcina sp. nov., isolated from Korean traditional fermented seafood 'Jeotgal'.</title>
        <authorList>
            <person name="Yang A.I."/>
            <person name="Shin N.-R."/>
        </authorList>
    </citation>
    <scope>NUCLEOTIDE SEQUENCE [LARGE SCALE GENOMIC DNA]</scope>
    <source>
        <strain evidence="1 2">KCTC13119</strain>
    </source>
</reference>
<dbReference type="InterPro" id="IPR021451">
    <property type="entry name" value="DUF3102"/>
</dbReference>
<comment type="caution">
    <text evidence="1">The sequence shown here is derived from an EMBL/GenBank/DDBJ whole genome shotgun (WGS) entry which is preliminary data.</text>
</comment>
<sequence length="165" mass="19009">MAGEAIFEIGRRLKHVKENDLVHGEWERWLETVKIDRAQATRFITVYDTFGKSNDDTYHQMGVQALYLIATMPEEKRNQPHTIPSTNETKTMDGMTVRELRELKKKFKEEEEAKASRVIQNSYQTKMSNSKTCKDITELIGETENQTAISAVQILNFGYCLSNCP</sequence>
<name>A0ABU4G5D9_9BACL</name>
<gene>
    <name evidence="1" type="ORF">QT711_03225</name>
</gene>
<dbReference type="Pfam" id="PF11300">
    <property type="entry name" value="DUF3102"/>
    <property type="match status" value="1"/>
</dbReference>
<dbReference type="Proteomes" id="UP001282284">
    <property type="component" value="Unassembled WGS sequence"/>
</dbReference>
<proteinExistence type="predicted"/>
<keyword evidence="2" id="KW-1185">Reference proteome</keyword>
<dbReference type="RefSeq" id="WP_317942076.1">
    <property type="nucleotide sequence ID" value="NZ_JAUBDI010000002.1"/>
</dbReference>
<organism evidence="1 2">
    <name type="scientific">Sporosarcina saromensis</name>
    <dbReference type="NCBI Taxonomy" id="359365"/>
    <lineage>
        <taxon>Bacteria</taxon>
        <taxon>Bacillati</taxon>
        <taxon>Bacillota</taxon>
        <taxon>Bacilli</taxon>
        <taxon>Bacillales</taxon>
        <taxon>Caryophanaceae</taxon>
        <taxon>Sporosarcina</taxon>
    </lineage>
</organism>
<accession>A0ABU4G5D9</accession>
<protein>
    <submittedName>
        <fullName evidence="1">DUF3102 domain-containing protein</fullName>
    </submittedName>
</protein>
<evidence type="ECO:0000313" key="2">
    <source>
        <dbReference type="Proteomes" id="UP001282284"/>
    </source>
</evidence>
<dbReference type="EMBL" id="JAUBDI010000002">
    <property type="protein sequence ID" value="MDW0112182.1"/>
    <property type="molecule type" value="Genomic_DNA"/>
</dbReference>